<dbReference type="InterPro" id="IPR024374">
    <property type="entry name" value="Phage_phi-29_Gp7"/>
</dbReference>
<dbReference type="FunFam" id="1.20.5.400:FF:000003">
    <property type="entry name" value="Capsid assembly scaffolding protein"/>
    <property type="match status" value="1"/>
</dbReference>
<gene>
    <name evidence="1" type="ORF">Goe6_c00100</name>
</gene>
<dbReference type="SUPFAM" id="SSF90246">
    <property type="entry name" value="Head morphogenesis protein gp7"/>
    <property type="match status" value="1"/>
</dbReference>
<dbReference type="Proteomes" id="UP000222516">
    <property type="component" value="Segment"/>
</dbReference>
<proteinExistence type="predicted"/>
<reference evidence="1 2" key="1">
    <citation type="submission" date="2017-06" db="EMBL/GenBank/DDBJ databases">
        <title>Complete genome sequence of vB_BveP-Goe6 a virus infecting Bacillus velezensis FZB42.</title>
        <authorList>
            <person name="Hertel R."/>
            <person name="Schilling T."/>
            <person name="Daniel R."/>
        </authorList>
    </citation>
    <scope>NUCLEOTIDE SEQUENCE [LARGE SCALE GENOMIC DNA]</scope>
</reference>
<name>A0A222YZU7_9CAUD</name>
<sequence>MPLKPEEHEDILNKLLDPELAQSERTEALQQLRVNYGSFVSEYNDLTKSHEKLAAEKDDLIVSNSKLFRQIGLTDKQEEDHKKADISETITIEDLEAK</sequence>
<dbReference type="Pfam" id="PF11418">
    <property type="entry name" value="Scaffolding_pro"/>
    <property type="match status" value="1"/>
</dbReference>
<evidence type="ECO:0000313" key="1">
    <source>
        <dbReference type="EMBL" id="ASR76795.1"/>
    </source>
</evidence>
<protein>
    <submittedName>
        <fullName evidence="1">Scaffolding protein</fullName>
    </submittedName>
</protein>
<keyword evidence="2" id="KW-1185">Reference proteome</keyword>
<dbReference type="Gene3D" id="1.20.5.400">
    <property type="match status" value="1"/>
</dbReference>
<dbReference type="EMBL" id="MF407276">
    <property type="protein sequence ID" value="ASR76795.1"/>
    <property type="molecule type" value="Genomic_DNA"/>
</dbReference>
<dbReference type="InterPro" id="IPR038032">
    <property type="entry name" value="Gp7"/>
</dbReference>
<organism evidence="1 2">
    <name type="scientific">Bacillus phage vB_BveP-Goe6</name>
    <dbReference type="NCBI Taxonomy" id="2022474"/>
    <lineage>
        <taxon>Viruses</taxon>
        <taxon>Duplodnaviria</taxon>
        <taxon>Heunggongvirae</taxon>
        <taxon>Uroviricota</taxon>
        <taxon>Caudoviricetes</taxon>
        <taxon>Salasmaviridae</taxon>
        <taxon>Picovirinae</taxon>
        <taxon>Salasvirus</taxon>
        <taxon>Salasvirus Goe6</taxon>
    </lineage>
</organism>
<dbReference type="SMR" id="A0A222YZU7"/>
<evidence type="ECO:0000313" key="2">
    <source>
        <dbReference type="Proteomes" id="UP000222516"/>
    </source>
</evidence>
<accession>A0A222YZU7</accession>